<dbReference type="Proteomes" id="UP000186136">
    <property type="component" value="Unassembled WGS sequence"/>
</dbReference>
<feature type="region of interest" description="Disordered" evidence="1">
    <location>
        <begin position="1"/>
        <end position="64"/>
    </location>
</feature>
<comment type="caution">
    <text evidence="2">The sequence shown here is derived from an EMBL/GenBank/DDBJ whole genome shotgun (WGS) entry which is preliminary data.</text>
</comment>
<dbReference type="OrthoDB" id="10348952at2759"/>
<accession>A0A1Q2YDY5</accession>
<name>A0A1Q2YDY5_9ASCO</name>
<protein>
    <submittedName>
        <fullName evidence="2">Uncharacterized protein</fullName>
    </submittedName>
</protein>
<feature type="compositionally biased region" description="Basic and acidic residues" evidence="1">
    <location>
        <begin position="34"/>
        <end position="45"/>
    </location>
</feature>
<evidence type="ECO:0000313" key="3">
    <source>
        <dbReference type="Proteomes" id="UP000186136"/>
    </source>
</evidence>
<dbReference type="EMBL" id="BDGI01000041">
    <property type="protein sequence ID" value="GAV27603.1"/>
    <property type="molecule type" value="Genomic_DNA"/>
</dbReference>
<evidence type="ECO:0000313" key="2">
    <source>
        <dbReference type="EMBL" id="GAV27603.1"/>
    </source>
</evidence>
<reference evidence="2 3" key="1">
    <citation type="submission" date="2016-08" db="EMBL/GenBank/DDBJ databases">
        <title>Whole genome shotgun sequence of Pichia membranifaciens KS47-1.</title>
        <authorList>
            <person name="Konishi M."/>
            <person name="Ishida M."/>
            <person name="Arakawa T."/>
            <person name="Kato Y."/>
            <person name="Horiuchi J."/>
        </authorList>
    </citation>
    <scope>NUCLEOTIDE SEQUENCE [LARGE SCALE GENOMIC DNA]</scope>
    <source>
        <strain evidence="2 3">KS47-1</strain>
    </source>
</reference>
<keyword evidence="3" id="KW-1185">Reference proteome</keyword>
<evidence type="ECO:0000256" key="1">
    <source>
        <dbReference type="SAM" id="MobiDB-lite"/>
    </source>
</evidence>
<proteinExistence type="predicted"/>
<dbReference type="AlphaFoldDB" id="A0A1Q2YDY5"/>
<feature type="compositionally biased region" description="Polar residues" evidence="1">
    <location>
        <begin position="23"/>
        <end position="32"/>
    </location>
</feature>
<sequence length="274" mass="30866">MRFSFLIPVESNNDSNTKKQTDKMNNTDTNSGYHAEEGCSNKMEEYQSETSGNQRKELGESKTYSPIQSMLMRESPSWLAESTLLRKPVLQKGDVLHRYITGENEYNLLSEHYTDQPLIETTLETETISLVDVSGLGSINTANEANISNSQVKKKPTGAFRGFFDKCVGKVFGKGSVKADKSQKNFDIGNRLEDSELSDTSVNHIFSLDLDSNAYTDFSSQTFESRVDIPTDFDSFVSDDQWLFNVVSAQKFKYLCTNCSKHCWEESGKVPNLL</sequence>
<gene>
    <name evidence="2" type="ORF">PMKS-001071</name>
</gene>
<organism evidence="2 3">
    <name type="scientific">Pichia membranifaciens</name>
    <dbReference type="NCBI Taxonomy" id="4926"/>
    <lineage>
        <taxon>Eukaryota</taxon>
        <taxon>Fungi</taxon>
        <taxon>Dikarya</taxon>
        <taxon>Ascomycota</taxon>
        <taxon>Saccharomycotina</taxon>
        <taxon>Pichiomycetes</taxon>
        <taxon>Pichiales</taxon>
        <taxon>Pichiaceae</taxon>
        <taxon>Pichia</taxon>
    </lineage>
</organism>